<sequence length="82" mass="9182">MDPRLQDIEEQTRLLKDTMDTFHDIVLDQSLDSIEDIIAASKKEVVQAAPMIKEGRTYSSYMYYAVGVMASIGTTVALLLLL</sequence>
<dbReference type="AlphaFoldDB" id="A0A6C0KTJ8"/>
<keyword evidence="1" id="KW-1133">Transmembrane helix</keyword>
<reference evidence="2" key="1">
    <citation type="journal article" date="2020" name="Nature">
        <title>Giant virus diversity and host interactions through global metagenomics.</title>
        <authorList>
            <person name="Schulz F."/>
            <person name="Roux S."/>
            <person name="Paez-Espino D."/>
            <person name="Jungbluth S."/>
            <person name="Walsh D.A."/>
            <person name="Denef V.J."/>
            <person name="McMahon K.D."/>
            <person name="Konstantinidis K.T."/>
            <person name="Eloe-Fadrosh E.A."/>
            <person name="Kyrpides N.C."/>
            <person name="Woyke T."/>
        </authorList>
    </citation>
    <scope>NUCLEOTIDE SEQUENCE</scope>
    <source>
        <strain evidence="2">GVMAG-S-3300013093-109</strain>
    </source>
</reference>
<proteinExistence type="predicted"/>
<dbReference type="EMBL" id="MN740968">
    <property type="protein sequence ID" value="QHU20466.1"/>
    <property type="molecule type" value="Genomic_DNA"/>
</dbReference>
<evidence type="ECO:0000313" key="2">
    <source>
        <dbReference type="EMBL" id="QHU20466.1"/>
    </source>
</evidence>
<organism evidence="2">
    <name type="scientific">viral metagenome</name>
    <dbReference type="NCBI Taxonomy" id="1070528"/>
    <lineage>
        <taxon>unclassified sequences</taxon>
        <taxon>metagenomes</taxon>
        <taxon>organismal metagenomes</taxon>
    </lineage>
</organism>
<feature type="transmembrane region" description="Helical" evidence="1">
    <location>
        <begin position="61"/>
        <end position="81"/>
    </location>
</feature>
<keyword evidence="1" id="KW-0472">Membrane</keyword>
<name>A0A6C0KTJ8_9ZZZZ</name>
<evidence type="ECO:0000256" key="1">
    <source>
        <dbReference type="SAM" id="Phobius"/>
    </source>
</evidence>
<protein>
    <submittedName>
        <fullName evidence="2">Uncharacterized protein</fullName>
    </submittedName>
</protein>
<keyword evidence="1" id="KW-0812">Transmembrane</keyword>
<accession>A0A6C0KTJ8</accession>